<comment type="caution">
    <text evidence="6">The sequence shown here is derived from an EMBL/GenBank/DDBJ whole genome shotgun (WGS) entry which is preliminary data.</text>
</comment>
<evidence type="ECO:0000256" key="1">
    <source>
        <dbReference type="ARBA" id="ARBA00023015"/>
    </source>
</evidence>
<protein>
    <recommendedName>
        <fullName evidence="5">HTH araC/xylS-type domain-containing protein</fullName>
    </recommendedName>
</protein>
<dbReference type="PROSITE" id="PS01124">
    <property type="entry name" value="HTH_ARAC_FAMILY_2"/>
    <property type="match status" value="1"/>
</dbReference>
<evidence type="ECO:0000256" key="3">
    <source>
        <dbReference type="ARBA" id="ARBA00023163"/>
    </source>
</evidence>
<evidence type="ECO:0000313" key="6">
    <source>
        <dbReference type="EMBL" id="GAA3672662.1"/>
    </source>
</evidence>
<dbReference type="SMART" id="SM00342">
    <property type="entry name" value="HTH_ARAC"/>
    <property type="match status" value="1"/>
</dbReference>
<keyword evidence="1" id="KW-0805">Transcription regulation</keyword>
<dbReference type="PANTHER" id="PTHR46796:SF6">
    <property type="entry name" value="ARAC SUBFAMILY"/>
    <property type="match status" value="1"/>
</dbReference>
<dbReference type="Proteomes" id="UP001500752">
    <property type="component" value="Unassembled WGS sequence"/>
</dbReference>
<gene>
    <name evidence="6" type="ORF">GCM10023081_08750</name>
</gene>
<dbReference type="EMBL" id="BAABEO010000008">
    <property type="protein sequence ID" value="GAA3672662.1"/>
    <property type="molecule type" value="Genomic_DNA"/>
</dbReference>
<evidence type="ECO:0000313" key="7">
    <source>
        <dbReference type="Proteomes" id="UP001500752"/>
    </source>
</evidence>
<evidence type="ECO:0000256" key="4">
    <source>
        <dbReference type="SAM" id="MobiDB-lite"/>
    </source>
</evidence>
<organism evidence="6 7">
    <name type="scientific">Arthrobacter ginkgonis</name>
    <dbReference type="NCBI Taxonomy" id="1630594"/>
    <lineage>
        <taxon>Bacteria</taxon>
        <taxon>Bacillati</taxon>
        <taxon>Actinomycetota</taxon>
        <taxon>Actinomycetes</taxon>
        <taxon>Micrococcales</taxon>
        <taxon>Micrococcaceae</taxon>
        <taxon>Arthrobacter</taxon>
    </lineage>
</organism>
<name>A0ABP7C0V1_9MICC</name>
<dbReference type="InterPro" id="IPR050204">
    <property type="entry name" value="AraC_XylS_family_regulators"/>
</dbReference>
<sequence>MIVFILSGELVAHTPDGRLEVGAGQAWFVRSLLDYTLEWPVKTLMVSLTVPSDALEEFGIAPSVQIDVLEASPLLHDAAQRFIESVAGSKASGTGPAPYIVERLLLEMAGALLLSDDGLRAARRTGLEDIRYQAERLIGVKYVDSLYDTAALAADLNVSLRQLQRSFAASGSTPAAVLAKMRLEQAQRLLQDPACRMLDMAEIAQHSGYRSARQLREHFRRAGLGAPRANRSHSPARPGITTARGTATPRGYRQESADPLRPASRLLDAYAAEAGRAAKGMARRGS</sequence>
<keyword evidence="2" id="KW-0238">DNA-binding</keyword>
<dbReference type="PANTHER" id="PTHR46796">
    <property type="entry name" value="HTH-TYPE TRANSCRIPTIONAL ACTIVATOR RHAS-RELATED"/>
    <property type="match status" value="1"/>
</dbReference>
<accession>A0ABP7C0V1</accession>
<reference evidence="7" key="1">
    <citation type="journal article" date="2019" name="Int. J. Syst. Evol. Microbiol.">
        <title>The Global Catalogue of Microorganisms (GCM) 10K type strain sequencing project: providing services to taxonomists for standard genome sequencing and annotation.</title>
        <authorList>
            <consortium name="The Broad Institute Genomics Platform"/>
            <consortium name="The Broad Institute Genome Sequencing Center for Infectious Disease"/>
            <person name="Wu L."/>
            <person name="Ma J."/>
        </authorList>
    </citation>
    <scope>NUCLEOTIDE SEQUENCE [LARGE SCALE GENOMIC DNA]</scope>
    <source>
        <strain evidence="7">JCM 30742</strain>
    </source>
</reference>
<keyword evidence="7" id="KW-1185">Reference proteome</keyword>
<proteinExistence type="predicted"/>
<feature type="region of interest" description="Disordered" evidence="4">
    <location>
        <begin position="226"/>
        <end position="260"/>
    </location>
</feature>
<dbReference type="Gene3D" id="1.10.10.60">
    <property type="entry name" value="Homeodomain-like"/>
    <property type="match status" value="1"/>
</dbReference>
<dbReference type="RefSeq" id="WP_425548017.1">
    <property type="nucleotide sequence ID" value="NZ_BAABEO010000008.1"/>
</dbReference>
<evidence type="ECO:0000259" key="5">
    <source>
        <dbReference type="PROSITE" id="PS01124"/>
    </source>
</evidence>
<dbReference type="Pfam" id="PF12833">
    <property type="entry name" value="HTH_18"/>
    <property type="match status" value="1"/>
</dbReference>
<feature type="domain" description="HTH araC/xylS-type" evidence="5">
    <location>
        <begin position="132"/>
        <end position="233"/>
    </location>
</feature>
<evidence type="ECO:0000256" key="2">
    <source>
        <dbReference type="ARBA" id="ARBA00023125"/>
    </source>
</evidence>
<keyword evidence="3" id="KW-0804">Transcription</keyword>
<dbReference type="InterPro" id="IPR018060">
    <property type="entry name" value="HTH_AraC"/>
</dbReference>